<keyword evidence="2" id="KW-1185">Reference proteome</keyword>
<dbReference type="Proteomes" id="UP000005237">
    <property type="component" value="Unassembled WGS sequence"/>
</dbReference>
<evidence type="ECO:0000313" key="2">
    <source>
        <dbReference type="Proteomes" id="UP000005237"/>
    </source>
</evidence>
<reference evidence="2" key="1">
    <citation type="submission" date="2010-08" db="EMBL/GenBank/DDBJ databases">
        <authorList>
            <consortium name="Caenorhabditis japonica Sequencing Consortium"/>
            <person name="Wilson R.K."/>
        </authorList>
    </citation>
    <scope>NUCLEOTIDE SEQUENCE [LARGE SCALE GENOMIC DNA]</scope>
    <source>
        <strain evidence="2">DF5081</strain>
    </source>
</reference>
<accession>A0A8R1EIB1</accession>
<proteinExistence type="predicted"/>
<reference evidence="1" key="2">
    <citation type="submission" date="2022-06" db="UniProtKB">
        <authorList>
            <consortium name="EnsemblMetazoa"/>
        </authorList>
    </citation>
    <scope>IDENTIFICATION</scope>
    <source>
        <strain evidence="1">DF5081</strain>
    </source>
</reference>
<dbReference type="AlphaFoldDB" id="A0A8R1EIB1"/>
<sequence>MSSRHDPHDAATACSSRLVCVT</sequence>
<dbReference type="EnsemblMetazoa" id="CJA37523.1">
    <property type="protein sequence ID" value="CJA37523.1"/>
    <property type="gene ID" value="WBGene00213370"/>
</dbReference>
<name>A0A8R1EIB1_CAEJA</name>
<evidence type="ECO:0000313" key="1">
    <source>
        <dbReference type="EnsemblMetazoa" id="CJA37523.1"/>
    </source>
</evidence>
<protein>
    <submittedName>
        <fullName evidence="1">Uncharacterized protein</fullName>
    </submittedName>
</protein>
<organism evidence="1 2">
    <name type="scientific">Caenorhabditis japonica</name>
    <dbReference type="NCBI Taxonomy" id="281687"/>
    <lineage>
        <taxon>Eukaryota</taxon>
        <taxon>Metazoa</taxon>
        <taxon>Ecdysozoa</taxon>
        <taxon>Nematoda</taxon>
        <taxon>Chromadorea</taxon>
        <taxon>Rhabditida</taxon>
        <taxon>Rhabditina</taxon>
        <taxon>Rhabditomorpha</taxon>
        <taxon>Rhabditoidea</taxon>
        <taxon>Rhabditidae</taxon>
        <taxon>Peloderinae</taxon>
        <taxon>Caenorhabditis</taxon>
    </lineage>
</organism>